<keyword evidence="4" id="KW-1185">Reference proteome</keyword>
<dbReference type="Pfam" id="PF03352">
    <property type="entry name" value="Adenine_glyco"/>
    <property type="match status" value="1"/>
</dbReference>
<evidence type="ECO:0000313" key="4">
    <source>
        <dbReference type="Proteomes" id="UP000183508"/>
    </source>
</evidence>
<dbReference type="InterPro" id="IPR005019">
    <property type="entry name" value="Adenine_glyco"/>
</dbReference>
<dbReference type="GO" id="GO:0008725">
    <property type="term" value="F:DNA-3-methyladenine glycosylase activity"/>
    <property type="evidence" value="ECO:0007669"/>
    <property type="project" value="InterPro"/>
</dbReference>
<gene>
    <name evidence="3" type="ORF">SAMN05421543_101267</name>
</gene>
<evidence type="ECO:0000256" key="1">
    <source>
        <dbReference type="PIRSR" id="PIRSR605019-1"/>
    </source>
</evidence>
<feature type="binding site" evidence="1">
    <location>
        <position position="10"/>
    </location>
    <ligand>
        <name>Zn(2+)</name>
        <dbReference type="ChEBI" id="CHEBI:29105"/>
    </ligand>
</feature>
<dbReference type="InterPro" id="IPR011257">
    <property type="entry name" value="DNA_glycosylase"/>
</dbReference>
<keyword evidence="1" id="KW-0479">Metal-binding</keyword>
<dbReference type="AlphaFoldDB" id="A0A1I7FI21"/>
<dbReference type="SUPFAM" id="SSF48150">
    <property type="entry name" value="DNA-glycosylase"/>
    <property type="match status" value="1"/>
</dbReference>
<name>A0A1I7FI21_9BACL</name>
<dbReference type="InterPro" id="IPR052891">
    <property type="entry name" value="DNA-3mA_glycosylase"/>
</dbReference>
<evidence type="ECO:0000313" key="3">
    <source>
        <dbReference type="EMBL" id="SFU35833.1"/>
    </source>
</evidence>
<keyword evidence="1" id="KW-0862">Zinc</keyword>
<dbReference type="RefSeq" id="WP_074948795.1">
    <property type="nucleotide sequence ID" value="NZ_FPBV01000001.1"/>
</dbReference>
<feature type="binding site" evidence="1">
    <location>
        <position position="22"/>
    </location>
    <ligand>
        <name>Zn(2+)</name>
        <dbReference type="ChEBI" id="CHEBI:29105"/>
    </ligand>
</feature>
<dbReference type="Gene3D" id="1.10.340.30">
    <property type="entry name" value="Hypothetical protein, domain 2"/>
    <property type="match status" value="1"/>
</dbReference>
<accession>A0A1I7FI21</accession>
<dbReference type="Proteomes" id="UP000183508">
    <property type="component" value="Unassembled WGS sequence"/>
</dbReference>
<dbReference type="OrthoDB" id="9807664at2"/>
<reference evidence="4" key="1">
    <citation type="submission" date="2016-10" db="EMBL/GenBank/DDBJ databases">
        <authorList>
            <person name="Varghese N."/>
        </authorList>
    </citation>
    <scope>NUCLEOTIDE SEQUENCE [LARGE SCALE GENOMIC DNA]</scope>
    <source>
        <strain evidence="4">DSM 17980</strain>
    </source>
</reference>
<dbReference type="STRING" id="392015.SAMN05421543_101267"/>
<dbReference type="eggNOG" id="COG2818">
    <property type="taxonomic scope" value="Bacteria"/>
</dbReference>
<dbReference type="PANTHER" id="PTHR30037:SF4">
    <property type="entry name" value="DNA-3-METHYLADENINE GLYCOSYLASE I"/>
    <property type="match status" value="1"/>
</dbReference>
<dbReference type="PANTHER" id="PTHR30037">
    <property type="entry name" value="DNA-3-METHYLADENINE GLYCOSYLASE 1"/>
    <property type="match status" value="1"/>
</dbReference>
<evidence type="ECO:0000256" key="2">
    <source>
        <dbReference type="SAM" id="MobiDB-lite"/>
    </source>
</evidence>
<dbReference type="EMBL" id="FPBV01000001">
    <property type="protein sequence ID" value="SFU35833.1"/>
    <property type="molecule type" value="Genomic_DNA"/>
</dbReference>
<feature type="compositionally biased region" description="Gly residues" evidence="2">
    <location>
        <begin position="176"/>
        <end position="187"/>
    </location>
</feature>
<sequence length="187" mass="20604">MASTEDKPRCRWVTDEQLARYHDEEWGHPPQSDAGWFEFVVLETFQAGLSWRTVLHKREAFRRAFAGFEPGSVARFTDDDVRRLLSDPGIIRNRKKIEAAVENARIALQLAEAHGSLARFFHGLASCPDPLRVLQETFRFVGRTTAESIAFATGLLAPPHDPGCWKADAERAQAGGAPGSGTGSASV</sequence>
<feature type="region of interest" description="Disordered" evidence="2">
    <location>
        <begin position="166"/>
        <end position="187"/>
    </location>
</feature>
<organism evidence="3 4">
    <name type="scientific">Alicyclobacillus macrosporangiidus</name>
    <dbReference type="NCBI Taxonomy" id="392015"/>
    <lineage>
        <taxon>Bacteria</taxon>
        <taxon>Bacillati</taxon>
        <taxon>Bacillota</taxon>
        <taxon>Bacilli</taxon>
        <taxon>Bacillales</taxon>
        <taxon>Alicyclobacillaceae</taxon>
        <taxon>Alicyclobacillus</taxon>
    </lineage>
</organism>
<protein>
    <submittedName>
        <fullName evidence="3">DNA-3-methyladenine glycosylase I</fullName>
    </submittedName>
</protein>
<proteinExistence type="predicted"/>
<dbReference type="GO" id="GO:0006284">
    <property type="term" value="P:base-excision repair"/>
    <property type="evidence" value="ECO:0007669"/>
    <property type="project" value="InterPro"/>
</dbReference>
<dbReference type="GO" id="GO:0046872">
    <property type="term" value="F:metal ion binding"/>
    <property type="evidence" value="ECO:0007669"/>
    <property type="project" value="UniProtKB-KW"/>
</dbReference>